<dbReference type="AlphaFoldDB" id="A0A316EA03"/>
<evidence type="ECO:0000313" key="3">
    <source>
        <dbReference type="Proteomes" id="UP000245489"/>
    </source>
</evidence>
<name>A0A316EA03_9BACT</name>
<gene>
    <name evidence="2" type="ORF">LV89_02333</name>
</gene>
<reference evidence="2 3" key="1">
    <citation type="submission" date="2018-05" db="EMBL/GenBank/DDBJ databases">
        <title>Genomic Encyclopedia of Archaeal and Bacterial Type Strains, Phase II (KMG-II): from individual species to whole genera.</title>
        <authorList>
            <person name="Goeker M."/>
        </authorList>
    </citation>
    <scope>NUCLEOTIDE SEQUENCE [LARGE SCALE GENOMIC DNA]</scope>
    <source>
        <strain evidence="2 3">DSM 22214</strain>
    </source>
</reference>
<dbReference type="Gene3D" id="1.20.120.1490">
    <property type="match status" value="1"/>
</dbReference>
<sequence>MEDVKKIKTLWIAIIMLIAINLSVLTWLWFSPKGTQGQMSPERIERTLNFDNKQSEQFEIIKDKHFAEVIPIRDSIKIMKSELLEYIKQDKPDPKVIDEKMKLLTGKIKENEEKTLKHFSEIRALCNEDQKQVFDNDVLERFKKQGPREKPNP</sequence>
<accession>A0A316EA03</accession>
<keyword evidence="1" id="KW-1133">Transmembrane helix</keyword>
<keyword evidence="1" id="KW-0472">Membrane</keyword>
<comment type="caution">
    <text evidence="2">The sequence shown here is derived from an EMBL/GenBank/DDBJ whole genome shotgun (WGS) entry which is preliminary data.</text>
</comment>
<proteinExistence type="predicted"/>
<keyword evidence="1" id="KW-0812">Transmembrane</keyword>
<dbReference type="OrthoDB" id="839995at2"/>
<organism evidence="2 3">
    <name type="scientific">Arcicella aurantiaca</name>
    <dbReference type="NCBI Taxonomy" id="591202"/>
    <lineage>
        <taxon>Bacteria</taxon>
        <taxon>Pseudomonadati</taxon>
        <taxon>Bacteroidota</taxon>
        <taxon>Cytophagia</taxon>
        <taxon>Cytophagales</taxon>
        <taxon>Flectobacillaceae</taxon>
        <taxon>Arcicella</taxon>
    </lineage>
</organism>
<protein>
    <submittedName>
        <fullName evidence="2">Heavy-metal resistance protein</fullName>
    </submittedName>
</protein>
<dbReference type="RefSeq" id="WP_109743066.1">
    <property type="nucleotide sequence ID" value="NZ_QGGO01000011.1"/>
</dbReference>
<evidence type="ECO:0000313" key="2">
    <source>
        <dbReference type="EMBL" id="PWK26488.1"/>
    </source>
</evidence>
<keyword evidence="3" id="KW-1185">Reference proteome</keyword>
<feature type="transmembrane region" description="Helical" evidence="1">
    <location>
        <begin position="9"/>
        <end position="30"/>
    </location>
</feature>
<dbReference type="EMBL" id="QGGO01000011">
    <property type="protein sequence ID" value="PWK26488.1"/>
    <property type="molecule type" value="Genomic_DNA"/>
</dbReference>
<dbReference type="Proteomes" id="UP000245489">
    <property type="component" value="Unassembled WGS sequence"/>
</dbReference>
<evidence type="ECO:0000256" key="1">
    <source>
        <dbReference type="SAM" id="Phobius"/>
    </source>
</evidence>